<dbReference type="HOGENOM" id="CLU_042894_0_0_5"/>
<dbReference type="SUPFAM" id="SSF52151">
    <property type="entry name" value="FabD/lysophospholipase-like"/>
    <property type="match status" value="1"/>
</dbReference>
<dbReference type="EMBL" id="CP002083">
    <property type="protein sequence ID" value="ADJ22619.1"/>
    <property type="molecule type" value="Genomic_DNA"/>
</dbReference>
<keyword evidence="1 4" id="KW-0378">Hydrolase</keyword>
<evidence type="ECO:0000313" key="7">
    <source>
        <dbReference type="EMBL" id="ADJ22619.1"/>
    </source>
</evidence>
<evidence type="ECO:0000256" key="1">
    <source>
        <dbReference type="ARBA" id="ARBA00022801"/>
    </source>
</evidence>
<evidence type="ECO:0000313" key="8">
    <source>
        <dbReference type="Proteomes" id="UP000002033"/>
    </source>
</evidence>
<evidence type="ECO:0000256" key="2">
    <source>
        <dbReference type="ARBA" id="ARBA00022963"/>
    </source>
</evidence>
<feature type="short sequence motif" description="GXSXG" evidence="4">
    <location>
        <begin position="87"/>
        <end position="91"/>
    </location>
</feature>
<dbReference type="InterPro" id="IPR002641">
    <property type="entry name" value="PNPLA_dom"/>
</dbReference>
<dbReference type="Pfam" id="PF12536">
    <property type="entry name" value="DUF3734"/>
    <property type="match status" value="1"/>
</dbReference>
<feature type="active site" description="Nucleophile" evidence="4">
    <location>
        <position position="89"/>
    </location>
</feature>
<dbReference type="Proteomes" id="UP000002033">
    <property type="component" value="Chromosome"/>
</dbReference>
<feature type="domain" description="PNPLA" evidence="6">
    <location>
        <begin position="56"/>
        <end position="261"/>
    </location>
</feature>
<dbReference type="Pfam" id="PF01734">
    <property type="entry name" value="Patatin"/>
    <property type="match status" value="1"/>
</dbReference>
<gene>
    <name evidence="7" type="ordered locus">Hden_0802</name>
</gene>
<dbReference type="OrthoDB" id="9807112at2"/>
<feature type="region of interest" description="Disordered" evidence="5">
    <location>
        <begin position="1"/>
        <end position="45"/>
    </location>
</feature>
<feature type="active site" description="Proton acceptor" evidence="4">
    <location>
        <position position="248"/>
    </location>
</feature>
<dbReference type="PROSITE" id="PS51635">
    <property type="entry name" value="PNPLA"/>
    <property type="match status" value="1"/>
</dbReference>
<dbReference type="InterPro" id="IPR016035">
    <property type="entry name" value="Acyl_Trfase/lysoPLipase"/>
</dbReference>
<dbReference type="InterPro" id="IPR021095">
    <property type="entry name" value="DUF3734"/>
</dbReference>
<dbReference type="CDD" id="cd07209">
    <property type="entry name" value="Pat_hypo_Ecoli_Z1214_like"/>
    <property type="match status" value="1"/>
</dbReference>
<evidence type="ECO:0000259" key="6">
    <source>
        <dbReference type="PROSITE" id="PS51635"/>
    </source>
</evidence>
<keyword evidence="2 4" id="KW-0442">Lipid degradation</keyword>
<dbReference type="KEGG" id="hdn:Hden_0802"/>
<dbReference type="GO" id="GO:0016787">
    <property type="term" value="F:hydrolase activity"/>
    <property type="evidence" value="ECO:0007669"/>
    <property type="project" value="UniProtKB-UniRule"/>
</dbReference>
<protein>
    <submittedName>
        <fullName evidence="7">Patatin</fullName>
    </submittedName>
</protein>
<evidence type="ECO:0000256" key="3">
    <source>
        <dbReference type="ARBA" id="ARBA00023098"/>
    </source>
</evidence>
<dbReference type="GO" id="GO:0016042">
    <property type="term" value="P:lipid catabolic process"/>
    <property type="evidence" value="ECO:0007669"/>
    <property type="project" value="UniProtKB-UniRule"/>
</dbReference>
<dbReference type="STRING" id="582899.Hden_0802"/>
<dbReference type="AlphaFoldDB" id="D8JTQ7"/>
<dbReference type="eggNOG" id="COG1752">
    <property type="taxonomic scope" value="Bacteria"/>
</dbReference>
<organism evidence="7 8">
    <name type="scientific">Hyphomicrobium denitrificans (strain ATCC 51888 / DSM 1869 / NCIMB 11706 / TK 0415)</name>
    <dbReference type="NCBI Taxonomy" id="582899"/>
    <lineage>
        <taxon>Bacteria</taxon>
        <taxon>Pseudomonadati</taxon>
        <taxon>Pseudomonadota</taxon>
        <taxon>Alphaproteobacteria</taxon>
        <taxon>Hyphomicrobiales</taxon>
        <taxon>Hyphomicrobiaceae</taxon>
        <taxon>Hyphomicrobium</taxon>
    </lineage>
</organism>
<dbReference type="Gene3D" id="3.40.1090.10">
    <property type="entry name" value="Cytosolic phospholipase A2 catalytic domain"/>
    <property type="match status" value="2"/>
</dbReference>
<feature type="short sequence motif" description="GXGXXG" evidence="4">
    <location>
        <begin position="60"/>
        <end position="65"/>
    </location>
</feature>
<dbReference type="InterPro" id="IPR050301">
    <property type="entry name" value="NTE"/>
</dbReference>
<evidence type="ECO:0000256" key="5">
    <source>
        <dbReference type="SAM" id="MobiDB-lite"/>
    </source>
</evidence>
<reference evidence="8" key="1">
    <citation type="journal article" date="2011" name="J. Bacteriol.">
        <title>Genome sequences of eight morphologically diverse alphaproteobacteria.</title>
        <authorList>
            <consortium name="US DOE Joint Genome Institute"/>
            <person name="Brown P.J."/>
            <person name="Kysela D.T."/>
            <person name="Buechlein A."/>
            <person name="Hemmerich C."/>
            <person name="Brun Y.V."/>
        </authorList>
    </citation>
    <scope>NUCLEOTIDE SEQUENCE [LARGE SCALE GENOMIC DNA]</scope>
    <source>
        <strain evidence="8">ATCC 51888 / DSM 1869 / NCIB 11706 / TK 0415</strain>
    </source>
</reference>
<dbReference type="PANTHER" id="PTHR14226">
    <property type="entry name" value="NEUROPATHY TARGET ESTERASE/SWISS CHEESE D.MELANOGASTER"/>
    <property type="match status" value="1"/>
</dbReference>
<proteinExistence type="predicted"/>
<accession>D8JTQ7</accession>
<evidence type="ECO:0000256" key="4">
    <source>
        <dbReference type="PROSITE-ProRule" id="PRU01161"/>
    </source>
</evidence>
<sequence>MTTNLNGSNGIHAKSSWPDEDTVVDAASPGEKPSANTRHPRSATGWRPERCDRIALIFQGGGALGAYQAGVYEALHEEGIEPDWIAGVSIGAINAAIIAGNSRARRLEKLREFWHRITERKVWHYTPDGDVYRQMRNATSSMMTMTMGLPGFFQPHSVNPWLSPTGAMTATSFYNSDPLKETLRDLADFSMINDRSMRFAVGAVNVLSGNFIYFDNYQEEIVPEHIMASGALPPALPMIKIGTDYYWDGGIVSNTPLQHVLDNEDKLNTLVFQVDLFSARGELPRDMESVLGRHKDIMYSSRTRHNTDVFRRTKQWKSHLYKALCKIPESELSAEQIHLRDELSKSPEITILHMIYQQKAYEGHAKDYDFSGTSMREHWQSGFEDTRRSLKQRHWLEMPPPGSGIIVHDVHAYTA</sequence>
<keyword evidence="8" id="KW-1185">Reference proteome</keyword>
<feature type="short sequence motif" description="DGA/G" evidence="4">
    <location>
        <begin position="248"/>
        <end position="250"/>
    </location>
</feature>
<name>D8JTQ7_HYPDA</name>
<dbReference type="RefSeq" id="WP_013214834.1">
    <property type="nucleotide sequence ID" value="NC_014313.1"/>
</dbReference>
<keyword evidence="3 4" id="KW-0443">Lipid metabolism</keyword>
<dbReference type="PANTHER" id="PTHR14226:SF57">
    <property type="entry name" value="BLR7027 PROTEIN"/>
    <property type="match status" value="1"/>
</dbReference>